<dbReference type="HAMAP" id="MF_00763">
    <property type="entry name" value="UPF0305"/>
    <property type="match status" value="1"/>
</dbReference>
<comment type="caution">
    <text evidence="1">The sequence shown here is derived from an EMBL/GenBank/DDBJ whole genome shotgun (WGS) entry which is preliminary data.</text>
</comment>
<organism evidence="1">
    <name type="scientific">bioreactor metagenome</name>
    <dbReference type="NCBI Taxonomy" id="1076179"/>
    <lineage>
        <taxon>unclassified sequences</taxon>
        <taxon>metagenomes</taxon>
        <taxon>ecological metagenomes</taxon>
    </lineage>
</organism>
<name>A0A644V4M2_9ZZZZ</name>
<sequence length="182" mass="21854">MLFEDLKSLENNEKISKNDVLKILKKWAENVSVFDIMNSTTRFRESCKYVQKEYKGYFDEIYVKNFYMRVKDILKDKNNYNDNVNRKLFLKAIEYFQKQDSEMEISNKLYDKEEVIESHRLIYYLICIYTTFILDEPIHHVGSTFPGHTKVRYENGKYYCPVKNNNINNLKAVCRFCIAKQG</sequence>
<dbReference type="InterPro" id="IPR019215">
    <property type="entry name" value="DUF2115"/>
</dbReference>
<dbReference type="AlphaFoldDB" id="A0A644V4M2"/>
<proteinExistence type="inferred from homology"/>
<evidence type="ECO:0000313" key="1">
    <source>
        <dbReference type="EMBL" id="MPL86141.1"/>
    </source>
</evidence>
<protein>
    <submittedName>
        <fullName evidence="1">Uncharacterized protein</fullName>
    </submittedName>
</protein>
<dbReference type="Pfam" id="PF09888">
    <property type="entry name" value="DUF2115"/>
    <property type="match status" value="1"/>
</dbReference>
<gene>
    <name evidence="1" type="ORF">SDC9_32117</name>
</gene>
<accession>A0A644V4M2</accession>
<reference evidence="1" key="1">
    <citation type="submission" date="2019-08" db="EMBL/GenBank/DDBJ databases">
        <authorList>
            <person name="Kucharzyk K."/>
            <person name="Murdoch R.W."/>
            <person name="Higgins S."/>
            <person name="Loffler F."/>
        </authorList>
    </citation>
    <scope>NUCLEOTIDE SEQUENCE</scope>
</reference>
<dbReference type="EMBL" id="VSSQ01000217">
    <property type="protein sequence ID" value="MPL86141.1"/>
    <property type="molecule type" value="Genomic_DNA"/>
</dbReference>